<dbReference type="AlphaFoldDB" id="A0A8B9STT0"/>
<dbReference type="InterPro" id="IPR036116">
    <property type="entry name" value="FN3_sf"/>
</dbReference>
<evidence type="ECO:0000259" key="4">
    <source>
        <dbReference type="PROSITE" id="PS50853"/>
    </source>
</evidence>
<accession>A0A8B9STT0</accession>
<protein>
    <recommendedName>
        <fullName evidence="4">Fibronectin type-III domain-containing protein</fullName>
    </recommendedName>
</protein>
<dbReference type="SUPFAM" id="SSF49265">
    <property type="entry name" value="Fibronectin type III"/>
    <property type="match status" value="1"/>
</dbReference>
<dbReference type="PANTHER" id="PTHR24051">
    <property type="entry name" value="SUSHI DOMAIN-CONTAINING PROTEIN 1"/>
    <property type="match status" value="1"/>
</dbReference>
<evidence type="ECO:0000313" key="5">
    <source>
        <dbReference type="Ensembl" id="ENSAPLP00020011255.1"/>
    </source>
</evidence>
<dbReference type="Ensembl" id="ENSAPLT00020012125.1">
    <property type="protein sequence ID" value="ENSAPLP00020011255.1"/>
    <property type="gene ID" value="ENSAPLG00020008304.1"/>
</dbReference>
<keyword evidence="3" id="KW-1133">Transmembrane helix</keyword>
<dbReference type="InterPro" id="IPR003961">
    <property type="entry name" value="FN3_dom"/>
</dbReference>
<feature type="transmembrane region" description="Helical" evidence="3">
    <location>
        <begin position="392"/>
        <end position="417"/>
    </location>
</feature>
<reference evidence="5" key="2">
    <citation type="submission" date="2025-08" db="UniProtKB">
        <authorList>
            <consortium name="Ensembl"/>
        </authorList>
    </citation>
    <scope>IDENTIFICATION</scope>
</reference>
<keyword evidence="2" id="KW-1015">Disulfide bond</keyword>
<keyword evidence="3" id="KW-0472">Membrane</keyword>
<organism evidence="5 6">
    <name type="scientific">Anas platyrhynchos</name>
    <name type="common">Mallard</name>
    <name type="synonym">Anas boschas</name>
    <dbReference type="NCBI Taxonomy" id="8839"/>
    <lineage>
        <taxon>Eukaryota</taxon>
        <taxon>Metazoa</taxon>
        <taxon>Chordata</taxon>
        <taxon>Craniata</taxon>
        <taxon>Vertebrata</taxon>
        <taxon>Euteleostomi</taxon>
        <taxon>Archelosauria</taxon>
        <taxon>Archosauria</taxon>
        <taxon>Dinosauria</taxon>
        <taxon>Saurischia</taxon>
        <taxon>Theropoda</taxon>
        <taxon>Coelurosauria</taxon>
        <taxon>Aves</taxon>
        <taxon>Neognathae</taxon>
        <taxon>Galloanserae</taxon>
        <taxon>Anseriformes</taxon>
        <taxon>Anatidae</taxon>
        <taxon>Anatinae</taxon>
        <taxon>Anas</taxon>
    </lineage>
</organism>
<proteinExistence type="predicted"/>
<evidence type="ECO:0000256" key="2">
    <source>
        <dbReference type="ARBA" id="ARBA00023157"/>
    </source>
</evidence>
<dbReference type="Proteomes" id="UP000694400">
    <property type="component" value="Chromosome Z"/>
</dbReference>
<dbReference type="InterPro" id="IPR051622">
    <property type="entry name" value="R-tyr_protein_phosphatases"/>
</dbReference>
<keyword evidence="3" id="KW-0812">Transmembrane</keyword>
<dbReference type="Pfam" id="PF00041">
    <property type="entry name" value="fn3"/>
    <property type="match status" value="1"/>
</dbReference>
<keyword evidence="1" id="KW-0677">Repeat</keyword>
<reference evidence="5" key="1">
    <citation type="submission" date="2019-08" db="EMBL/GenBank/DDBJ databases">
        <title>Three high-quality genomes provides insights into domestication of ducks.</title>
        <authorList>
            <person name="Hou Z.C."/>
            <person name="Zhu F."/>
            <person name="Yin Z.T."/>
            <person name="Zhang F."/>
        </authorList>
    </citation>
    <scope>NUCLEOTIDE SEQUENCE [LARGE SCALE GENOMIC DNA]</scope>
</reference>
<dbReference type="PANTHER" id="PTHR24051:SF6">
    <property type="entry name" value="FIBRONECTIN TYPE-III DOMAIN-CONTAINING PROTEIN-RELATED"/>
    <property type="match status" value="1"/>
</dbReference>
<sequence length="420" mass="46058">MVVPCPTSKPWRDPRLHLAPEQELYKENEEVTLSCPEGFEPSFTHIKCSREDQSISAGKLVYREVWMGRDPGGAWTRIRSMVQCVEAFQVVPGTLEVSTTSIKLNWTCSLPDACQRMQATCRLAGPSSPPCEAEEVTGQEMLHGQNGTFTCDHLQPFTDYSVNISVPPSTILFTRLLQTKATVPEKPERLWLDASTGTLRWQALPSCKGEILGYQLNVTARSAQDGSFLEFQQVTVNSSVTQYTPPRQMPGSKYTVTVQGLTAAGAGHASYLEFQPSVLGKGFSATGLLRLVYVCAPCAIQDSALAPELWHCFSPYSGLCEQSWPLSSTTEDGAQPCLKGPLGLTAGELVLSRLAWKFFQTDTQCQGLGEWPRLWHPLLAVCFFSGQPPGPWPWTAVTVVAVLSAMVMLLAGILGFVMCR</sequence>
<evidence type="ECO:0000256" key="1">
    <source>
        <dbReference type="ARBA" id="ARBA00022737"/>
    </source>
</evidence>
<name>A0A8B9STT0_ANAPL</name>
<dbReference type="Gene3D" id="2.60.40.10">
    <property type="entry name" value="Immunoglobulins"/>
    <property type="match status" value="1"/>
</dbReference>
<dbReference type="PROSITE" id="PS50853">
    <property type="entry name" value="FN3"/>
    <property type="match status" value="1"/>
</dbReference>
<evidence type="ECO:0000256" key="3">
    <source>
        <dbReference type="SAM" id="Phobius"/>
    </source>
</evidence>
<evidence type="ECO:0000313" key="6">
    <source>
        <dbReference type="Proteomes" id="UP000694400"/>
    </source>
</evidence>
<reference evidence="5" key="3">
    <citation type="submission" date="2025-09" db="UniProtKB">
        <authorList>
            <consortium name="Ensembl"/>
        </authorList>
    </citation>
    <scope>IDENTIFICATION</scope>
</reference>
<dbReference type="CDD" id="cd00063">
    <property type="entry name" value="FN3"/>
    <property type="match status" value="1"/>
</dbReference>
<dbReference type="SMART" id="SM00060">
    <property type="entry name" value="FN3"/>
    <property type="match status" value="1"/>
</dbReference>
<feature type="domain" description="Fibronectin type-III" evidence="4">
    <location>
        <begin position="183"/>
        <end position="281"/>
    </location>
</feature>
<dbReference type="InterPro" id="IPR013783">
    <property type="entry name" value="Ig-like_fold"/>
</dbReference>